<dbReference type="InterPro" id="IPR011042">
    <property type="entry name" value="6-blade_b-propeller_TolB-like"/>
</dbReference>
<sequence>MPTLRCLAACLAAVALHAAAAPPPPEAFFSDPDIGEAVLSPSGKRLAITSAKGAKRVGLIVMDLAPGGKIDRVVQSAGSDVVQVRWVNQDRLVFSLTDLGEASGSSRKAPGLFAVNADGSRLRMLVRQTSNFITTDSSHPDGLNWNHRLMMIPEPLPGESNDRVLLAEMGAVQGAYAESPVWINVNTGATRSYTSAVPGNSYHWVVDDRGDVRATLTLQNDRIQAHWLPPGRADWVKLYDTPVLDEPFQIEGVAGDGSLYVSHVPKGSAYRVLARYDAQAKAPMDPPLVRVPGFDFDGHLIKEGGVVLGVRTAADSEATVWLDERMKKFQSQVDQLLSGRLNSISCRRCGHPDMVAVVRSYSDHDPGKLWLYQAKPAEGENRWRALGRIREAVDPDQMAGLDLHIVKARDGRDVPVWVTRPDGAKGPLPAVVLVHGGPWVRGVIWQWNAWGQFLASRGYVVIEPEFRGSTGYGDEHFRAGFKQWGQTMQDDVTDALHWARKQGLASDKACIMGASYGGYATLMGLAKDPDLYRCGVAWVAVSDLELMVQGSWWVRDDLRLSRRLTTPEVIGDATKDAAMLAANSPIKLAARMKAPLLLAHGSEDIRVPLAHGTRMRDALAAVGRAPEWINYVGEAHGFTKTENRMDFARRVEIFLAKHLNP</sequence>
<dbReference type="PANTHER" id="PTHR42776:SF27">
    <property type="entry name" value="DIPEPTIDYL PEPTIDASE FAMILY MEMBER 6"/>
    <property type="match status" value="1"/>
</dbReference>
<evidence type="ECO:0000256" key="1">
    <source>
        <dbReference type="ARBA" id="ARBA00022801"/>
    </source>
</evidence>
<dbReference type="GO" id="GO:0004177">
    <property type="term" value="F:aminopeptidase activity"/>
    <property type="evidence" value="ECO:0007669"/>
    <property type="project" value="UniProtKB-KW"/>
</dbReference>
<dbReference type="Pfam" id="PF00326">
    <property type="entry name" value="Peptidase_S9"/>
    <property type="match status" value="1"/>
</dbReference>
<accession>A0ABU1Z616</accession>
<dbReference type="SUPFAM" id="SSF53474">
    <property type="entry name" value="alpha/beta-Hydrolases"/>
    <property type="match status" value="1"/>
</dbReference>
<keyword evidence="5" id="KW-1185">Reference proteome</keyword>
<feature type="domain" description="Peptidase S9 prolyl oligopeptidase catalytic" evidence="3">
    <location>
        <begin position="452"/>
        <end position="660"/>
    </location>
</feature>
<proteinExistence type="predicted"/>
<keyword evidence="4" id="KW-0031">Aminopeptidase</keyword>
<keyword evidence="2" id="KW-0732">Signal</keyword>
<dbReference type="Proteomes" id="UP001180536">
    <property type="component" value="Unassembled WGS sequence"/>
</dbReference>
<protein>
    <submittedName>
        <fullName evidence="4">Dipeptidyl aminopeptidase/acylaminoacyl peptidase</fullName>
    </submittedName>
</protein>
<evidence type="ECO:0000313" key="5">
    <source>
        <dbReference type="Proteomes" id="UP001180536"/>
    </source>
</evidence>
<name>A0ABU1Z616_9BURK</name>
<dbReference type="InterPro" id="IPR001375">
    <property type="entry name" value="Peptidase_S9_cat"/>
</dbReference>
<dbReference type="RefSeq" id="WP_310343155.1">
    <property type="nucleotide sequence ID" value="NZ_JAVDXQ010000002.1"/>
</dbReference>
<dbReference type="Gene3D" id="3.40.50.1820">
    <property type="entry name" value="alpha/beta hydrolase"/>
    <property type="match status" value="1"/>
</dbReference>
<dbReference type="InterPro" id="IPR029058">
    <property type="entry name" value="AB_hydrolase_fold"/>
</dbReference>
<keyword evidence="4" id="KW-0645">Protease</keyword>
<keyword evidence="1" id="KW-0378">Hydrolase</keyword>
<gene>
    <name evidence="4" type="ORF">J2X16_001401</name>
</gene>
<evidence type="ECO:0000313" key="4">
    <source>
        <dbReference type="EMBL" id="MDR7296062.1"/>
    </source>
</evidence>
<feature type="chain" id="PRO_5047454554" evidence="2">
    <location>
        <begin position="21"/>
        <end position="661"/>
    </location>
</feature>
<comment type="caution">
    <text evidence="4">The sequence shown here is derived from an EMBL/GenBank/DDBJ whole genome shotgun (WGS) entry which is preliminary data.</text>
</comment>
<evidence type="ECO:0000259" key="3">
    <source>
        <dbReference type="Pfam" id="PF00326"/>
    </source>
</evidence>
<dbReference type="EMBL" id="JAVDXQ010000002">
    <property type="protein sequence ID" value="MDR7296062.1"/>
    <property type="molecule type" value="Genomic_DNA"/>
</dbReference>
<dbReference type="Gene3D" id="2.120.10.30">
    <property type="entry name" value="TolB, C-terminal domain"/>
    <property type="match status" value="1"/>
</dbReference>
<dbReference type="PANTHER" id="PTHR42776">
    <property type="entry name" value="SERINE PEPTIDASE S9 FAMILY MEMBER"/>
    <property type="match status" value="1"/>
</dbReference>
<feature type="signal peptide" evidence="2">
    <location>
        <begin position="1"/>
        <end position="20"/>
    </location>
</feature>
<reference evidence="4 5" key="1">
    <citation type="submission" date="2023-07" db="EMBL/GenBank/DDBJ databases">
        <title>Sorghum-associated microbial communities from plants grown in Nebraska, USA.</title>
        <authorList>
            <person name="Schachtman D."/>
        </authorList>
    </citation>
    <scope>NUCLEOTIDE SEQUENCE [LARGE SCALE GENOMIC DNA]</scope>
    <source>
        <strain evidence="4 5">BE310</strain>
    </source>
</reference>
<organism evidence="4 5">
    <name type="scientific">Pelomonas aquatica</name>
    <dbReference type="NCBI Taxonomy" id="431058"/>
    <lineage>
        <taxon>Bacteria</taxon>
        <taxon>Pseudomonadati</taxon>
        <taxon>Pseudomonadota</taxon>
        <taxon>Betaproteobacteria</taxon>
        <taxon>Burkholderiales</taxon>
        <taxon>Sphaerotilaceae</taxon>
        <taxon>Roseateles</taxon>
    </lineage>
</organism>
<dbReference type="SUPFAM" id="SSF82171">
    <property type="entry name" value="DPP6 N-terminal domain-like"/>
    <property type="match status" value="1"/>
</dbReference>
<evidence type="ECO:0000256" key="2">
    <source>
        <dbReference type="SAM" id="SignalP"/>
    </source>
</evidence>